<accession>A0AAD2FL64</accession>
<protein>
    <submittedName>
        <fullName evidence="2">Uncharacterized protein</fullName>
    </submittedName>
</protein>
<feature type="compositionally biased region" description="Basic residues" evidence="1">
    <location>
        <begin position="395"/>
        <end position="407"/>
    </location>
</feature>
<name>A0AAD2FL64_9STRA</name>
<comment type="caution">
    <text evidence="2">The sequence shown here is derived from an EMBL/GenBank/DDBJ whole genome shotgun (WGS) entry which is preliminary data.</text>
</comment>
<proteinExistence type="predicted"/>
<feature type="region of interest" description="Disordered" evidence="1">
    <location>
        <begin position="462"/>
        <end position="508"/>
    </location>
</feature>
<feature type="compositionally biased region" description="Basic and acidic residues" evidence="1">
    <location>
        <begin position="378"/>
        <end position="394"/>
    </location>
</feature>
<keyword evidence="3" id="KW-1185">Reference proteome</keyword>
<evidence type="ECO:0000313" key="3">
    <source>
        <dbReference type="Proteomes" id="UP001295423"/>
    </source>
</evidence>
<sequence>MAAARIAWRNYIRDVLDFSQDEAQEIVIEQGFSSPAFFARSTRENIDSLVKQINRTVIDPGNDPDTTFSINQAQKIMLYDLCDYCRFIYMVDRQHDPAFGTQANLAKINRYYSHLKNKSNEFEDISEVMPPKFDNKNTVELMESLEQWLKRNRGKGGTLLTYVIREHQNPDDNPTADPGFLVPSVEDEAIRRSLHREDQFVANNKAVWNMLYSVCHGTDAWPVIKGYKTTENGRQAYLDLVAHYQGEGQLNKRRDSAYRVLNTTHYNGKKNFSFEKFAARVLGAFEDLKNCGDGMSEHAKVTKFLSMIKEGPQGAGLDACKTLVRGSQACMQNLRTAINTLQTEDTAQQTHRLTAISGTRALAAVDGGGRNSNRGRGRGRDRDNGGNGGRDRGGRNRNRNQHGRGGGRGRGGSRDHDGTIWSDDGTTILNNGGYSQDTWSRFSDRDRRVVLQARERANSRLMSERDIAELNSLREQNRDRQQSEEPAPSPAPAPSSGNVGSGVRRGRR</sequence>
<evidence type="ECO:0000313" key="2">
    <source>
        <dbReference type="EMBL" id="CAJ1939478.1"/>
    </source>
</evidence>
<organism evidence="2 3">
    <name type="scientific">Cylindrotheca closterium</name>
    <dbReference type="NCBI Taxonomy" id="2856"/>
    <lineage>
        <taxon>Eukaryota</taxon>
        <taxon>Sar</taxon>
        <taxon>Stramenopiles</taxon>
        <taxon>Ochrophyta</taxon>
        <taxon>Bacillariophyta</taxon>
        <taxon>Bacillariophyceae</taxon>
        <taxon>Bacillariophycidae</taxon>
        <taxon>Bacillariales</taxon>
        <taxon>Bacillariaceae</taxon>
        <taxon>Cylindrotheca</taxon>
    </lineage>
</organism>
<feature type="region of interest" description="Disordered" evidence="1">
    <location>
        <begin position="358"/>
        <end position="439"/>
    </location>
</feature>
<dbReference type="Proteomes" id="UP001295423">
    <property type="component" value="Unassembled WGS sequence"/>
</dbReference>
<feature type="compositionally biased region" description="Polar residues" evidence="1">
    <location>
        <begin position="424"/>
        <end position="439"/>
    </location>
</feature>
<dbReference type="AlphaFoldDB" id="A0AAD2FL64"/>
<evidence type="ECO:0000256" key="1">
    <source>
        <dbReference type="SAM" id="MobiDB-lite"/>
    </source>
</evidence>
<gene>
    <name evidence="2" type="ORF">CYCCA115_LOCUS6607</name>
</gene>
<dbReference type="EMBL" id="CAKOGP040000797">
    <property type="protein sequence ID" value="CAJ1939478.1"/>
    <property type="molecule type" value="Genomic_DNA"/>
</dbReference>
<reference evidence="2" key="1">
    <citation type="submission" date="2023-08" db="EMBL/GenBank/DDBJ databases">
        <authorList>
            <person name="Audoor S."/>
            <person name="Bilcke G."/>
        </authorList>
    </citation>
    <scope>NUCLEOTIDE SEQUENCE</scope>
</reference>